<dbReference type="PROSITE" id="PS51186">
    <property type="entry name" value="GNAT"/>
    <property type="match status" value="1"/>
</dbReference>
<evidence type="ECO:0000259" key="1">
    <source>
        <dbReference type="PROSITE" id="PS51186"/>
    </source>
</evidence>
<dbReference type="PANTHER" id="PTHR43792:SF1">
    <property type="entry name" value="N-ACETYLTRANSFERASE DOMAIN-CONTAINING PROTEIN"/>
    <property type="match status" value="1"/>
</dbReference>
<proteinExistence type="predicted"/>
<dbReference type="InterPro" id="IPR016181">
    <property type="entry name" value="Acyl_CoA_acyltransferase"/>
</dbReference>
<evidence type="ECO:0000313" key="3">
    <source>
        <dbReference type="Proteomes" id="UP000244335"/>
    </source>
</evidence>
<name>A0AA92HAN9_RHIRH</name>
<protein>
    <submittedName>
        <fullName evidence="2">GNAT family N-acetyltransferase</fullName>
    </submittedName>
</protein>
<dbReference type="InterPro" id="IPR051531">
    <property type="entry name" value="N-acetyltransferase"/>
</dbReference>
<reference evidence="2 3" key="1">
    <citation type="submission" date="2018-04" db="EMBL/GenBank/DDBJ databases">
        <authorList>
            <person name="Hagen T."/>
        </authorList>
    </citation>
    <scope>NUCLEOTIDE SEQUENCE [LARGE SCALE GENOMIC DNA]</scope>
    <source>
        <strain evidence="2 3">TPD7009</strain>
    </source>
</reference>
<dbReference type="Proteomes" id="UP000244335">
    <property type="component" value="Unassembled WGS sequence"/>
</dbReference>
<dbReference type="Gene3D" id="3.40.630.30">
    <property type="match status" value="1"/>
</dbReference>
<feature type="domain" description="N-acetyltransferase" evidence="1">
    <location>
        <begin position="9"/>
        <end position="181"/>
    </location>
</feature>
<accession>A0AA92HAN9</accession>
<dbReference type="Pfam" id="PF13302">
    <property type="entry name" value="Acetyltransf_3"/>
    <property type="match status" value="1"/>
</dbReference>
<organism evidence="2 3">
    <name type="scientific">Rhizobium rhizogenes</name>
    <name type="common">Agrobacterium rhizogenes</name>
    <dbReference type="NCBI Taxonomy" id="359"/>
    <lineage>
        <taxon>Bacteria</taxon>
        <taxon>Pseudomonadati</taxon>
        <taxon>Pseudomonadota</taxon>
        <taxon>Alphaproteobacteria</taxon>
        <taxon>Hyphomicrobiales</taxon>
        <taxon>Rhizobiaceae</taxon>
        <taxon>Rhizobium/Agrobacterium group</taxon>
        <taxon>Rhizobium</taxon>
    </lineage>
</organism>
<dbReference type="PANTHER" id="PTHR43792">
    <property type="entry name" value="GNAT FAMILY, PUTATIVE (AFU_ORTHOLOGUE AFUA_3G00765)-RELATED-RELATED"/>
    <property type="match status" value="1"/>
</dbReference>
<sequence length="186" mass="21390">MIIHGTPRLILRDWKDSDRALFREINADPEVMEFFAVRRSDEESDAMMDRINAMIHATGFGFYAMENRETGEPMGFCGVAPVTVDDIFVPGTMEIGWRLATRYWGKGYVTEAAKALLAMAFDDKRLAEIVSFAVHNNHRSTAVMKRIGLKRDPSRDFDHPRVPEDTHPHLRPHVTYALTLEEWRAR</sequence>
<dbReference type="GO" id="GO:0016747">
    <property type="term" value="F:acyltransferase activity, transferring groups other than amino-acyl groups"/>
    <property type="evidence" value="ECO:0007669"/>
    <property type="project" value="InterPro"/>
</dbReference>
<dbReference type="AlphaFoldDB" id="A0AA92HAN9"/>
<dbReference type="InterPro" id="IPR000182">
    <property type="entry name" value="GNAT_dom"/>
</dbReference>
<dbReference type="RefSeq" id="WP_116492292.1">
    <property type="nucleotide sequence ID" value="NZ_QDFR01000001.1"/>
</dbReference>
<dbReference type="GeneID" id="301043695"/>
<dbReference type="EMBL" id="QDFR01000001">
    <property type="protein sequence ID" value="PVE56677.1"/>
    <property type="molecule type" value="Genomic_DNA"/>
</dbReference>
<comment type="caution">
    <text evidence="2">The sequence shown here is derived from an EMBL/GenBank/DDBJ whole genome shotgun (WGS) entry which is preliminary data.</text>
</comment>
<dbReference type="SUPFAM" id="SSF55729">
    <property type="entry name" value="Acyl-CoA N-acyltransferases (Nat)"/>
    <property type="match status" value="1"/>
</dbReference>
<gene>
    <name evidence="2" type="ORF">DC430_02580</name>
</gene>
<evidence type="ECO:0000313" key="2">
    <source>
        <dbReference type="EMBL" id="PVE56677.1"/>
    </source>
</evidence>